<reference evidence="9 10" key="1">
    <citation type="submission" date="2023-08" db="EMBL/GenBank/DDBJ databases">
        <title>Black Yeasts Isolated from many extreme environments.</title>
        <authorList>
            <person name="Coleine C."/>
            <person name="Stajich J.E."/>
            <person name="Selbmann L."/>
        </authorList>
    </citation>
    <scope>NUCLEOTIDE SEQUENCE [LARGE SCALE GENOMIC DNA]</scope>
    <source>
        <strain evidence="9 10">CCFEE 5386</strain>
    </source>
</reference>
<evidence type="ECO:0000313" key="9">
    <source>
        <dbReference type="EMBL" id="KAK5148307.1"/>
    </source>
</evidence>
<evidence type="ECO:0000256" key="1">
    <source>
        <dbReference type="ARBA" id="ARBA00004604"/>
    </source>
</evidence>
<keyword evidence="5" id="KW-0677">Repeat</keyword>
<feature type="region of interest" description="Disordered" evidence="7">
    <location>
        <begin position="22"/>
        <end position="111"/>
    </location>
</feature>
<dbReference type="InterPro" id="IPR012953">
    <property type="entry name" value="BOP1_N_dom"/>
</dbReference>
<dbReference type="Proteomes" id="UP001308179">
    <property type="component" value="Unassembled WGS sequence"/>
</dbReference>
<evidence type="ECO:0000256" key="6">
    <source>
        <dbReference type="ARBA" id="ARBA00023242"/>
    </source>
</evidence>
<dbReference type="Pfam" id="PF08145">
    <property type="entry name" value="BOP1NT"/>
    <property type="match status" value="1"/>
</dbReference>
<evidence type="ECO:0000259" key="8">
    <source>
        <dbReference type="Pfam" id="PF08145"/>
    </source>
</evidence>
<keyword evidence="10" id="KW-1185">Reference proteome</keyword>
<sequence>MVPQRAGQKRKVVEVAQVEAEEGNGQLEIGALNGEFEGDGEEEDVVSEDDSDEEVDDDDDEDDEEGIEDDDELASDEIPSSEEGEEDVRQQLQDLKTSNSHDKTAQSLMGSDTAKEVVAIASDTPVKPLDDDDAADMPNYTITTDANGNPRYIYDDSDAAIPGNTIGNIPLSYYDAYPHIGYDINGRRIARPAKGEALDSLLDSIDIPEGWTGLTDPATGKPLELTAEQLETLKKLTRNETPGDS</sequence>
<evidence type="ECO:0000256" key="3">
    <source>
        <dbReference type="ARBA" id="ARBA00022552"/>
    </source>
</evidence>
<gene>
    <name evidence="9" type="primary">ERB1_1</name>
    <name evidence="9" type="ORF">LTR32_000348</name>
</gene>
<evidence type="ECO:0000256" key="4">
    <source>
        <dbReference type="ARBA" id="ARBA00022574"/>
    </source>
</evidence>
<dbReference type="InterPro" id="IPR028598">
    <property type="entry name" value="BOP1/Erb1"/>
</dbReference>
<keyword evidence="6" id="KW-0539">Nucleus</keyword>
<evidence type="ECO:0000256" key="5">
    <source>
        <dbReference type="ARBA" id="ARBA00022737"/>
    </source>
</evidence>
<evidence type="ECO:0000313" key="10">
    <source>
        <dbReference type="Proteomes" id="UP001308179"/>
    </source>
</evidence>
<keyword evidence="3" id="KW-0698">rRNA processing</keyword>
<name>A0ABR0LG83_9PEZI</name>
<protein>
    <submittedName>
        <fullName evidence="9">Ribosome biogenesis protein erb1</fullName>
    </submittedName>
</protein>
<evidence type="ECO:0000256" key="2">
    <source>
        <dbReference type="ARBA" id="ARBA00022517"/>
    </source>
</evidence>
<organism evidence="9 10">
    <name type="scientific">Rachicladosporium monterosium</name>
    <dbReference type="NCBI Taxonomy" id="1507873"/>
    <lineage>
        <taxon>Eukaryota</taxon>
        <taxon>Fungi</taxon>
        <taxon>Dikarya</taxon>
        <taxon>Ascomycota</taxon>
        <taxon>Pezizomycotina</taxon>
        <taxon>Dothideomycetes</taxon>
        <taxon>Dothideomycetidae</taxon>
        <taxon>Cladosporiales</taxon>
        <taxon>Cladosporiaceae</taxon>
        <taxon>Rachicladosporium</taxon>
    </lineage>
</organism>
<feature type="compositionally biased region" description="Acidic residues" evidence="7">
    <location>
        <begin position="36"/>
        <end position="86"/>
    </location>
</feature>
<keyword evidence="4" id="KW-0853">WD repeat</keyword>
<comment type="subcellular location">
    <subcellularLocation>
        <location evidence="1">Nucleus</location>
        <location evidence="1">Nucleolus</location>
    </subcellularLocation>
</comment>
<dbReference type="PANTHER" id="PTHR17605">
    <property type="entry name" value="RIBOSOME BIOGENESIS PROTEIN BOP1 BLOCK OF PROLIFERATION 1 PROTEIN"/>
    <property type="match status" value="1"/>
</dbReference>
<keyword evidence="2" id="KW-0690">Ribosome biogenesis</keyword>
<dbReference type="EMBL" id="JAVRRR010000009">
    <property type="protein sequence ID" value="KAK5148307.1"/>
    <property type="molecule type" value="Genomic_DNA"/>
</dbReference>
<accession>A0ABR0LG83</accession>
<proteinExistence type="predicted"/>
<dbReference type="PANTHER" id="PTHR17605:SF0">
    <property type="entry name" value="RIBOSOME BIOGENESIS PROTEIN BOP1"/>
    <property type="match status" value="1"/>
</dbReference>
<evidence type="ECO:0000256" key="7">
    <source>
        <dbReference type="SAM" id="MobiDB-lite"/>
    </source>
</evidence>
<comment type="caution">
    <text evidence="9">The sequence shown here is derived from an EMBL/GenBank/DDBJ whole genome shotgun (WGS) entry which is preliminary data.</text>
</comment>
<feature type="domain" description="BOP1 N-terminal" evidence="8">
    <location>
        <begin position="174"/>
        <end position="243"/>
    </location>
</feature>